<evidence type="ECO:0000259" key="9">
    <source>
        <dbReference type="Pfam" id="PF01694"/>
    </source>
</evidence>
<accession>A0A162YFX2</accession>
<keyword evidence="4" id="KW-0378">Hydrolase</keyword>
<organism evidence="10 11">
    <name type="scientific">Didymella rabiei</name>
    <name type="common">Chickpea ascochyta blight fungus</name>
    <name type="synonym">Mycosphaerella rabiei</name>
    <dbReference type="NCBI Taxonomy" id="5454"/>
    <lineage>
        <taxon>Eukaryota</taxon>
        <taxon>Fungi</taxon>
        <taxon>Dikarya</taxon>
        <taxon>Ascomycota</taxon>
        <taxon>Pezizomycotina</taxon>
        <taxon>Dothideomycetes</taxon>
        <taxon>Pleosporomycetidae</taxon>
        <taxon>Pleosporales</taxon>
        <taxon>Pleosporineae</taxon>
        <taxon>Didymellaceae</taxon>
        <taxon>Ascochyta</taxon>
    </lineage>
</organism>
<keyword evidence="5 8" id="KW-1133">Transmembrane helix</keyword>
<sequence length="439" mass="47863">MSFFGVVSGSTSRCIPRCGIPLFRSQFTLPTQHAASLVLARFKSESARSLPSKPAKPVFKPTSTSNQPIRRKGSPKVDSTRKASLLLNALKNSNQSPVPKTVVKPASEAASSPAAQSVSKSPSTPRHFMKDIKRSPSKGPEDGVTITIDAKEAAIQRRITLLRRKLLVPGVWTLLALSFTYLALAFLDVKAGIPSSDGSHLPKRVQPPQTWYLTPTVVLEGVKAGWNELDSLTIGIVIATLAIHLLKRSPLPIWENLIHITGEKKWTAFTYPLVNTSWAHAATNMAALVWFLPGVVRYFDGDLFHTAAFLVSVPLITSYLAHFAYRLNLANGLIMNLGASGAIAAALGVYCVAYADEKMWLPQGLILRLDTMYWGMLFAASQAYKILQTPKGGNRPAYLVHLASLGLGAAYAYFNLKHHLWIPLVSEISARASEARVEV</sequence>
<evidence type="ECO:0000256" key="1">
    <source>
        <dbReference type="ARBA" id="ARBA00004141"/>
    </source>
</evidence>
<feature type="domain" description="Peptidase S54 rhomboid" evidence="9">
    <location>
        <begin position="264"/>
        <end position="416"/>
    </location>
</feature>
<dbReference type="PANTHER" id="PTHR43731:SF14">
    <property type="entry name" value="PRESENILIN-ASSOCIATED RHOMBOID-LIKE PROTEIN, MITOCHONDRIAL"/>
    <property type="match status" value="1"/>
</dbReference>
<dbReference type="AlphaFoldDB" id="A0A162YFX2"/>
<evidence type="ECO:0000256" key="7">
    <source>
        <dbReference type="SAM" id="MobiDB-lite"/>
    </source>
</evidence>
<dbReference type="EMBL" id="JYNV01000288">
    <property type="protein sequence ID" value="KZM20017.1"/>
    <property type="molecule type" value="Genomic_DNA"/>
</dbReference>
<feature type="transmembrane region" description="Helical" evidence="8">
    <location>
        <begin position="268"/>
        <end position="291"/>
    </location>
</feature>
<gene>
    <name evidence="10" type="ORF">ST47_g8860</name>
</gene>
<feature type="transmembrane region" description="Helical" evidence="8">
    <location>
        <begin position="166"/>
        <end position="187"/>
    </location>
</feature>
<keyword evidence="6 8" id="KW-0472">Membrane</keyword>
<evidence type="ECO:0000313" key="11">
    <source>
        <dbReference type="Proteomes" id="UP000076837"/>
    </source>
</evidence>
<evidence type="ECO:0000256" key="2">
    <source>
        <dbReference type="ARBA" id="ARBA00009045"/>
    </source>
</evidence>
<dbReference type="InterPro" id="IPR035952">
    <property type="entry name" value="Rhomboid-like_sf"/>
</dbReference>
<feature type="region of interest" description="Disordered" evidence="7">
    <location>
        <begin position="94"/>
        <end position="143"/>
    </location>
</feature>
<evidence type="ECO:0000256" key="6">
    <source>
        <dbReference type="ARBA" id="ARBA00023136"/>
    </source>
</evidence>
<comment type="similarity">
    <text evidence="2">Belongs to the peptidase S54 family.</text>
</comment>
<name>A0A162YFX2_DIDRA</name>
<proteinExistence type="inferred from homology"/>
<feature type="transmembrane region" description="Helical" evidence="8">
    <location>
        <begin position="396"/>
        <end position="414"/>
    </location>
</feature>
<keyword evidence="11" id="KW-1185">Reference proteome</keyword>
<dbReference type="InterPro" id="IPR050925">
    <property type="entry name" value="Rhomboid_protease_S54"/>
</dbReference>
<evidence type="ECO:0000256" key="5">
    <source>
        <dbReference type="ARBA" id="ARBA00022989"/>
    </source>
</evidence>
<dbReference type="STRING" id="5454.A0A162YFX2"/>
<evidence type="ECO:0000256" key="4">
    <source>
        <dbReference type="ARBA" id="ARBA00022801"/>
    </source>
</evidence>
<feature type="compositionally biased region" description="Low complexity" evidence="7">
    <location>
        <begin position="102"/>
        <end position="123"/>
    </location>
</feature>
<dbReference type="Proteomes" id="UP000076837">
    <property type="component" value="Unassembled WGS sequence"/>
</dbReference>
<keyword evidence="3 8" id="KW-0812">Transmembrane</keyword>
<feature type="transmembrane region" description="Helical" evidence="8">
    <location>
        <begin position="333"/>
        <end position="355"/>
    </location>
</feature>
<feature type="transmembrane region" description="Helical" evidence="8">
    <location>
        <begin position="303"/>
        <end position="321"/>
    </location>
</feature>
<dbReference type="PANTHER" id="PTHR43731">
    <property type="entry name" value="RHOMBOID PROTEASE"/>
    <property type="match status" value="1"/>
</dbReference>
<comment type="subcellular location">
    <subcellularLocation>
        <location evidence="1">Membrane</location>
        <topology evidence="1">Multi-pass membrane protein</topology>
    </subcellularLocation>
</comment>
<feature type="region of interest" description="Disordered" evidence="7">
    <location>
        <begin position="49"/>
        <end position="80"/>
    </location>
</feature>
<protein>
    <submittedName>
        <fullName evidence="10">Serine-type endopeptidase</fullName>
    </submittedName>
</protein>
<dbReference type="SUPFAM" id="SSF144091">
    <property type="entry name" value="Rhomboid-like"/>
    <property type="match status" value="1"/>
</dbReference>
<dbReference type="GO" id="GO:0016020">
    <property type="term" value="C:membrane"/>
    <property type="evidence" value="ECO:0007669"/>
    <property type="project" value="UniProtKB-SubCell"/>
</dbReference>
<evidence type="ECO:0000313" key="10">
    <source>
        <dbReference type="EMBL" id="KZM20017.1"/>
    </source>
</evidence>
<dbReference type="GO" id="GO:0004252">
    <property type="term" value="F:serine-type endopeptidase activity"/>
    <property type="evidence" value="ECO:0007669"/>
    <property type="project" value="InterPro"/>
</dbReference>
<dbReference type="Pfam" id="PF01694">
    <property type="entry name" value="Rhomboid"/>
    <property type="match status" value="1"/>
</dbReference>
<dbReference type="InterPro" id="IPR022764">
    <property type="entry name" value="Peptidase_S54_rhomboid_dom"/>
</dbReference>
<dbReference type="Gene3D" id="1.20.1540.10">
    <property type="entry name" value="Rhomboid-like"/>
    <property type="match status" value="1"/>
</dbReference>
<evidence type="ECO:0000256" key="8">
    <source>
        <dbReference type="SAM" id="Phobius"/>
    </source>
</evidence>
<reference evidence="10 11" key="1">
    <citation type="journal article" date="2016" name="Sci. Rep.">
        <title>Draft genome sequencing and secretome analysis of fungal phytopathogen Ascochyta rabiei provides insight into the necrotrophic effector repertoire.</title>
        <authorList>
            <person name="Verma S."/>
            <person name="Gazara R.K."/>
            <person name="Nizam S."/>
            <person name="Parween S."/>
            <person name="Chattopadhyay D."/>
            <person name="Verma P.K."/>
        </authorList>
    </citation>
    <scope>NUCLEOTIDE SEQUENCE [LARGE SCALE GENOMIC DNA]</scope>
    <source>
        <strain evidence="10 11">ArDII</strain>
    </source>
</reference>
<comment type="caution">
    <text evidence="10">The sequence shown here is derived from an EMBL/GenBank/DDBJ whole genome shotgun (WGS) entry which is preliminary data.</text>
</comment>
<evidence type="ECO:0000256" key="3">
    <source>
        <dbReference type="ARBA" id="ARBA00022692"/>
    </source>
</evidence>